<dbReference type="Proteomes" id="UP001592582">
    <property type="component" value="Unassembled WGS sequence"/>
</dbReference>
<dbReference type="InterPro" id="IPR008972">
    <property type="entry name" value="Cupredoxin"/>
</dbReference>
<dbReference type="PANTHER" id="PTHR36507">
    <property type="entry name" value="BLL1555 PROTEIN"/>
    <property type="match status" value="1"/>
</dbReference>
<dbReference type="SUPFAM" id="SSF49503">
    <property type="entry name" value="Cupredoxins"/>
    <property type="match status" value="1"/>
</dbReference>
<dbReference type="PROSITE" id="PS51257">
    <property type="entry name" value="PROKAR_LIPOPROTEIN"/>
    <property type="match status" value="1"/>
</dbReference>
<dbReference type="EMBL" id="JBHEZX010000002">
    <property type="protein sequence ID" value="MFC1408967.1"/>
    <property type="molecule type" value="Genomic_DNA"/>
</dbReference>
<protein>
    <submittedName>
        <fullName evidence="1">Cupredoxin domain-containing protein</fullName>
    </submittedName>
</protein>
<reference evidence="1 2" key="1">
    <citation type="submission" date="2024-09" db="EMBL/GenBank/DDBJ databases">
        <authorList>
            <person name="Lee S.D."/>
        </authorList>
    </citation>
    <scope>NUCLEOTIDE SEQUENCE [LARGE SCALE GENOMIC DNA]</scope>
    <source>
        <strain evidence="1 2">N1-1</strain>
    </source>
</reference>
<proteinExistence type="predicted"/>
<evidence type="ECO:0000313" key="2">
    <source>
        <dbReference type="Proteomes" id="UP001592582"/>
    </source>
</evidence>
<organism evidence="1 2">
    <name type="scientific">Streptacidiphilus alkalitolerans</name>
    <dbReference type="NCBI Taxonomy" id="3342712"/>
    <lineage>
        <taxon>Bacteria</taxon>
        <taxon>Bacillati</taxon>
        <taxon>Actinomycetota</taxon>
        <taxon>Actinomycetes</taxon>
        <taxon>Kitasatosporales</taxon>
        <taxon>Streptomycetaceae</taxon>
        <taxon>Streptacidiphilus</taxon>
    </lineage>
</organism>
<gene>
    <name evidence="1" type="ORF">ACEZDG_06700</name>
</gene>
<sequence>MDVSRNSRRVALTAAVLLLALAGCSSSGSGASSTPSATTAAPVSPSASAGGSAATGSQIVIEGFAYAPTTLTVGPGQKVTVLNHDSTAHTLTASDKSFDTGSIGPGKSGSFTAPAKPGSYPYICTIHQFMHGTLTVR</sequence>
<comment type="caution">
    <text evidence="1">The sequence shown here is derived from an EMBL/GenBank/DDBJ whole genome shotgun (WGS) entry which is preliminary data.</text>
</comment>
<dbReference type="Gene3D" id="2.60.40.420">
    <property type="entry name" value="Cupredoxins - blue copper proteins"/>
    <property type="match status" value="1"/>
</dbReference>
<dbReference type="Pfam" id="PF13473">
    <property type="entry name" value="Cupredoxin_1"/>
    <property type="match status" value="1"/>
</dbReference>
<dbReference type="InterPro" id="IPR028096">
    <property type="entry name" value="EfeO_Cupredoxin"/>
</dbReference>
<evidence type="ECO:0000313" key="1">
    <source>
        <dbReference type="EMBL" id="MFC1408967.1"/>
    </source>
</evidence>
<name>A0ABV6V5R9_9ACTN</name>
<accession>A0ABV6V5R9</accession>
<dbReference type="PANTHER" id="PTHR36507:SF1">
    <property type="entry name" value="BLL1555 PROTEIN"/>
    <property type="match status" value="1"/>
</dbReference>
<keyword evidence="2" id="KW-1185">Reference proteome</keyword>
<dbReference type="InterPro" id="IPR052721">
    <property type="entry name" value="ET_Amicyanin"/>
</dbReference>